<accession>A0A501W230</accession>
<sequence length="1223" mass="142726">MTDIPAENIPIEIRSYLLEIAQRLWSGHAAVMVGAGFSKNGLKSDPTKRDIPNWNQLGDIFYEKIYGCKPNIDQHYLNVMKLANEVQAAFGRPVLDQIMREYIPDKEYEPSSLHSQLLELPWTDIFTTNYDTLLERASVNVINQRFDVVVSKQDLIYSKKPRIIKLHGSFPYERPLIVTEEDYRTYPNFFAPFVNTVQQSLLENTLCLLGFSGDDPNFLQWIGWINDNLGRENSPKIYLVGLLGLSDAQKKLLESKNIVLVDLALCKETEGSHSKALSIFLNFLKSEKKKGNNLEWPGNIKFTPNLNDNFDFLTIIEEWKSDRLKYPNWLILPEEQREVLWKSTEGYIKKLFELEKVDNLTDLNFCYELNWRLERCLCPLFNDLVPVIERVINKYDPKIGENTTNQNTSRKEDLVWDNIKSKWLDLQLSLLRFYREENIKEKWDNTTQLLNGYFQHFSPEQIARFYYEQSLFEIFQLNIYELQQKLAEWPQNVSLPYWEAKRAALFGEIGKGEEAEKVLETSLTFIRARLNLSPVLNDYTWVSQEAYVIVLLKYIRSCLRFASTEYKSENEEVKKLNQERLSDLVQYKCDPWNEFKLFRIKLEQEPVNRREQNKKRTFDIGRTTTTYNLTYNENDTFTAYSFLRFVEEAGIPFRVSNVTYEKKTVEAAARRISLHSPNWALAVLLRLGDTKVVDNIFTRLFVFKMKPGEADELIDHYILAFHQIQQKKLFNLSSSIPEILSRLTVRCSDQSKIKILEFLKQLYLSDQKRNFTGISNLLKRVLASSSSELQSSILVSLLDFPLLDQDHIGFPEPFYFINFGSGEIDSSKVRIKKDIIISLLIETSEEGFKRKMALLRLGKLYELKLLDKNQSKSFGKALWMFKDAESELPSDSPFYLTAYLHFPHPKNNNIINIIKNYILHHPFPLENTESKKGKGIAITNGNIQILEEVNRGLSTTELQWSDEEVLSLFHKIVEWWECDKSYLKKEDTNPLFSISDEFVDRFEHINTIIATIIKLHHKSIINSGNQINLVQLIDDLQRHQVSYLLAKTAYTAFFGKDKKRLINDIERSFASKQDRLLNDAAKATLSVVEFYKLDYISDAETIDVLSIISHQIKWRISRTLTVSLEIMSNILDKYPQIINEGILSDLLVGLEHLLNETDLRNTAVDESSEEKLIFRKYGTRLAAKLQKHYNKENLPLPQVVTDWQTTCRNTQEFEDIKREWVLL</sequence>
<proteinExistence type="predicted"/>
<name>A0A501W230_9BACT</name>
<organism evidence="1 2">
    <name type="scientific">Pontibacter mangrovi</name>
    <dbReference type="NCBI Taxonomy" id="2589816"/>
    <lineage>
        <taxon>Bacteria</taxon>
        <taxon>Pseudomonadati</taxon>
        <taxon>Bacteroidota</taxon>
        <taxon>Cytophagia</taxon>
        <taxon>Cytophagales</taxon>
        <taxon>Hymenobacteraceae</taxon>
        <taxon>Pontibacter</taxon>
    </lineage>
</organism>
<gene>
    <name evidence="1" type="ORF">FJM65_14505</name>
</gene>
<dbReference type="RefSeq" id="WP_140622264.1">
    <property type="nucleotide sequence ID" value="NZ_VFRQ01000007.1"/>
</dbReference>
<reference evidence="1 2" key="1">
    <citation type="submission" date="2019-06" db="EMBL/GenBank/DDBJ databases">
        <title>A novel bacterium of genus Pontibacter, isolated from marine sediment.</title>
        <authorList>
            <person name="Huang H."/>
            <person name="Mo K."/>
            <person name="Hu Y."/>
        </authorList>
    </citation>
    <scope>NUCLEOTIDE SEQUENCE [LARGE SCALE GENOMIC DNA]</scope>
    <source>
        <strain evidence="1 2">HB172049</strain>
    </source>
</reference>
<comment type="caution">
    <text evidence="1">The sequence shown here is derived from an EMBL/GenBank/DDBJ whole genome shotgun (WGS) entry which is preliminary data.</text>
</comment>
<dbReference type="EMBL" id="VFRQ01000007">
    <property type="protein sequence ID" value="TPE43318.1"/>
    <property type="molecule type" value="Genomic_DNA"/>
</dbReference>
<protein>
    <submittedName>
        <fullName evidence="1">SIR2 family protein</fullName>
    </submittedName>
</protein>
<evidence type="ECO:0000313" key="2">
    <source>
        <dbReference type="Proteomes" id="UP000316727"/>
    </source>
</evidence>
<dbReference type="OrthoDB" id="1688888at2"/>
<dbReference type="SUPFAM" id="SSF52467">
    <property type="entry name" value="DHS-like NAD/FAD-binding domain"/>
    <property type="match status" value="1"/>
</dbReference>
<dbReference type="NCBIfam" id="NF041819">
    <property type="entry name" value="Dsr2"/>
    <property type="match status" value="1"/>
</dbReference>
<keyword evidence="2" id="KW-1185">Reference proteome</keyword>
<evidence type="ECO:0000313" key="1">
    <source>
        <dbReference type="EMBL" id="TPE43318.1"/>
    </source>
</evidence>
<dbReference type="Proteomes" id="UP000316727">
    <property type="component" value="Unassembled WGS sequence"/>
</dbReference>
<dbReference type="AlphaFoldDB" id="A0A501W230"/>
<dbReference type="InterPro" id="IPR029035">
    <property type="entry name" value="DHS-like_NAD/FAD-binding_dom"/>
</dbReference>
<dbReference type="Pfam" id="PF13289">
    <property type="entry name" value="SIR2_2"/>
    <property type="match status" value="1"/>
</dbReference>